<feature type="transmembrane region" description="Helical" evidence="7">
    <location>
        <begin position="55"/>
        <end position="75"/>
    </location>
</feature>
<keyword evidence="7" id="KW-0186">Copper</keyword>
<proteinExistence type="inferred from homology"/>
<evidence type="ECO:0000313" key="8">
    <source>
        <dbReference type="EMBL" id="KAL2607880.1"/>
    </source>
</evidence>
<keyword evidence="7" id="KW-0813">Transport</keyword>
<organism evidence="8 9">
    <name type="scientific">Riccia fluitans</name>
    <dbReference type="NCBI Taxonomy" id="41844"/>
    <lineage>
        <taxon>Eukaryota</taxon>
        <taxon>Viridiplantae</taxon>
        <taxon>Streptophyta</taxon>
        <taxon>Embryophyta</taxon>
        <taxon>Marchantiophyta</taxon>
        <taxon>Marchantiopsida</taxon>
        <taxon>Marchantiidae</taxon>
        <taxon>Marchantiales</taxon>
        <taxon>Ricciaceae</taxon>
        <taxon>Riccia</taxon>
    </lineage>
</organism>
<dbReference type="GO" id="GO:0016020">
    <property type="term" value="C:membrane"/>
    <property type="evidence" value="ECO:0007669"/>
    <property type="project" value="UniProtKB-SubCell"/>
</dbReference>
<evidence type="ECO:0000256" key="3">
    <source>
        <dbReference type="ARBA" id="ARBA00022692"/>
    </source>
</evidence>
<keyword evidence="5 7" id="KW-1133">Transmembrane helix</keyword>
<evidence type="ECO:0000256" key="4">
    <source>
        <dbReference type="ARBA" id="ARBA00022796"/>
    </source>
</evidence>
<evidence type="ECO:0000256" key="2">
    <source>
        <dbReference type="ARBA" id="ARBA00006921"/>
    </source>
</evidence>
<sequence length="158" mass="17797">MEMSSPPGMDMPSAPSSDDNMSHDMTMHMMQMTFYWGKRAHILFDGWSTNNLEKYLFSLLGIFFIAIFHEWLATFRASATSFVRASKETNNLKSPFLLHRLFLTGLFAVHAITGYALMLMVMTFNGGIFIVIIAGLSVAHFFFKGYNEVATVVAGHHV</sequence>
<evidence type="ECO:0000313" key="9">
    <source>
        <dbReference type="Proteomes" id="UP001605036"/>
    </source>
</evidence>
<keyword evidence="6 7" id="KW-0472">Membrane</keyword>
<evidence type="ECO:0000256" key="1">
    <source>
        <dbReference type="ARBA" id="ARBA00004141"/>
    </source>
</evidence>
<comment type="subcellular location">
    <subcellularLocation>
        <location evidence="1 7">Membrane</location>
        <topology evidence="1 7">Multi-pass membrane protein</topology>
    </subcellularLocation>
</comment>
<dbReference type="PANTHER" id="PTHR12483:SF27">
    <property type="entry name" value="COPPER TRANSPORT PROTEIN CTR1"/>
    <property type="match status" value="1"/>
</dbReference>
<keyword evidence="9" id="KW-1185">Reference proteome</keyword>
<name>A0ABD1XFZ9_9MARC</name>
<dbReference type="InterPro" id="IPR007274">
    <property type="entry name" value="Cop_transporter"/>
</dbReference>
<dbReference type="PANTHER" id="PTHR12483">
    <property type="entry name" value="SOLUTE CARRIER FAMILY 31 COPPER TRANSPORTERS"/>
    <property type="match status" value="1"/>
</dbReference>
<reference evidence="8 9" key="1">
    <citation type="submission" date="2024-09" db="EMBL/GenBank/DDBJ databases">
        <title>Chromosome-scale assembly of Riccia fluitans.</title>
        <authorList>
            <person name="Paukszto L."/>
            <person name="Sawicki J."/>
            <person name="Karawczyk K."/>
            <person name="Piernik-Szablinska J."/>
            <person name="Szczecinska M."/>
            <person name="Mazdziarz M."/>
        </authorList>
    </citation>
    <scope>NUCLEOTIDE SEQUENCE [LARGE SCALE GENOMIC DNA]</scope>
    <source>
        <strain evidence="8">Rf_01</strain>
        <tissue evidence="8">Aerial parts of the thallus</tissue>
    </source>
</reference>
<comment type="caution">
    <text evidence="8">The sequence shown here is derived from an EMBL/GenBank/DDBJ whole genome shotgun (WGS) entry which is preliminary data.</text>
</comment>
<comment type="similarity">
    <text evidence="2 7">Belongs to the copper transporter (Ctr) (TC 1.A.56) family. SLC31A subfamily.</text>
</comment>
<dbReference type="Proteomes" id="UP001605036">
    <property type="component" value="Unassembled WGS sequence"/>
</dbReference>
<gene>
    <name evidence="8" type="ORF">R1flu_026453</name>
</gene>
<dbReference type="Pfam" id="PF04145">
    <property type="entry name" value="Ctr"/>
    <property type="match status" value="2"/>
</dbReference>
<evidence type="ECO:0000256" key="7">
    <source>
        <dbReference type="RuleBase" id="RU367022"/>
    </source>
</evidence>
<feature type="transmembrane region" description="Helical" evidence="7">
    <location>
        <begin position="96"/>
        <end position="118"/>
    </location>
</feature>
<keyword evidence="7" id="KW-0406">Ion transport</keyword>
<accession>A0ABD1XFZ9</accession>
<protein>
    <recommendedName>
        <fullName evidence="7">Copper transport protein</fullName>
    </recommendedName>
</protein>
<keyword evidence="4 7" id="KW-0187">Copper transport</keyword>
<evidence type="ECO:0000256" key="6">
    <source>
        <dbReference type="ARBA" id="ARBA00023136"/>
    </source>
</evidence>
<feature type="transmembrane region" description="Helical" evidence="7">
    <location>
        <begin position="124"/>
        <end position="143"/>
    </location>
</feature>
<evidence type="ECO:0000256" key="5">
    <source>
        <dbReference type="ARBA" id="ARBA00022989"/>
    </source>
</evidence>
<dbReference type="EMBL" id="JBHFFA010000008">
    <property type="protein sequence ID" value="KAL2607880.1"/>
    <property type="molecule type" value="Genomic_DNA"/>
</dbReference>
<dbReference type="AlphaFoldDB" id="A0ABD1XFZ9"/>
<keyword evidence="3 7" id="KW-0812">Transmembrane</keyword>
<dbReference type="GO" id="GO:0005375">
    <property type="term" value="F:copper ion transmembrane transporter activity"/>
    <property type="evidence" value="ECO:0007669"/>
    <property type="project" value="UniProtKB-UniRule"/>
</dbReference>